<dbReference type="EMBL" id="CM047909">
    <property type="protein sequence ID" value="KAJ0079563.1"/>
    <property type="molecule type" value="Genomic_DNA"/>
</dbReference>
<protein>
    <submittedName>
        <fullName evidence="1">Uncharacterized protein</fullName>
    </submittedName>
</protein>
<accession>A0ACC0ZX55</accession>
<organism evidence="1 2">
    <name type="scientific">Pistacia atlantica</name>
    <dbReference type="NCBI Taxonomy" id="434234"/>
    <lineage>
        <taxon>Eukaryota</taxon>
        <taxon>Viridiplantae</taxon>
        <taxon>Streptophyta</taxon>
        <taxon>Embryophyta</taxon>
        <taxon>Tracheophyta</taxon>
        <taxon>Spermatophyta</taxon>
        <taxon>Magnoliopsida</taxon>
        <taxon>eudicotyledons</taxon>
        <taxon>Gunneridae</taxon>
        <taxon>Pentapetalae</taxon>
        <taxon>rosids</taxon>
        <taxon>malvids</taxon>
        <taxon>Sapindales</taxon>
        <taxon>Anacardiaceae</taxon>
        <taxon>Pistacia</taxon>
    </lineage>
</organism>
<evidence type="ECO:0000313" key="1">
    <source>
        <dbReference type="EMBL" id="KAJ0079563.1"/>
    </source>
</evidence>
<name>A0ACC0ZX55_9ROSI</name>
<dbReference type="Proteomes" id="UP001164250">
    <property type="component" value="Chromosome 13"/>
</dbReference>
<reference evidence="2" key="1">
    <citation type="journal article" date="2023" name="G3 (Bethesda)">
        <title>Genome assembly and association tests identify interacting loci associated with vigor, precocity, and sex in interspecific pistachio rootstocks.</title>
        <authorList>
            <person name="Palmer W."/>
            <person name="Jacygrad E."/>
            <person name="Sagayaradj S."/>
            <person name="Cavanaugh K."/>
            <person name="Han R."/>
            <person name="Bertier L."/>
            <person name="Beede B."/>
            <person name="Kafkas S."/>
            <person name="Golino D."/>
            <person name="Preece J."/>
            <person name="Michelmore R."/>
        </authorList>
    </citation>
    <scope>NUCLEOTIDE SEQUENCE [LARGE SCALE GENOMIC DNA]</scope>
</reference>
<sequence>MAADSKPDPSKIRCHHCAGPLSMQAETSEWTVAPFIRDSFSMIGSAVGGTASAFYGFNHAMPVVRRWVKGPMWLHFLLGAPPVIVFSSACAGLAGGAVPALAQLASSSYHAAFASQTVPHSPSKDDKMHKSKTSSTLVLGGGGVLEEAGEGRRPKTKIVCTLGPASRSVEMIEKLLKAGMNVARFNFSHGTHAYHQETLDNLRTAMNNTAILCAGPEIRTGFLKDGKPIQLIQGQEITISTDYGLKGDENMICMSYKKMAEDLKPGSVILCSDGTISLTVLACDKELGLVRCRCENSAVLGERKNVNLPGVIVDLPTLTEKDKEDILLWGVPNKIDMIALSFVRKGSDLVEVENQEGVANFDEILENSDAFMVARGDLGMEIPIEKIFLSQKVMILKANIQGKPVVTATQMLESMIKSPRPTRAEATDVANAVLDGTDCVMLSGETAAGAYPEIAVQTMARICMEAENFIDYGDLFKRIMGTAPMPMSTLESIASSAVRTASCINAAMILVLTRGGTTAKLVSKYRPRMPILSVVVPEITTDSLVWLCSDEAPARQSLIFWGLVPVLCSGSARASDSESTEETIEFSLQHAKAKGLCKQGDSVVALHRIDNASVIKILTVN</sequence>
<evidence type="ECO:0000313" key="2">
    <source>
        <dbReference type="Proteomes" id="UP001164250"/>
    </source>
</evidence>
<proteinExistence type="predicted"/>
<comment type="caution">
    <text evidence="1">The sequence shown here is derived from an EMBL/GenBank/DDBJ whole genome shotgun (WGS) entry which is preliminary data.</text>
</comment>
<gene>
    <name evidence="1" type="ORF">Patl1_22974</name>
</gene>
<keyword evidence="2" id="KW-1185">Reference proteome</keyword>